<evidence type="ECO:0000313" key="2">
    <source>
        <dbReference type="Proteomes" id="UP001341840"/>
    </source>
</evidence>
<dbReference type="EMBL" id="JASCZI010001069">
    <property type="protein sequence ID" value="MED6114202.1"/>
    <property type="molecule type" value="Genomic_DNA"/>
</dbReference>
<comment type="caution">
    <text evidence="1">The sequence shown here is derived from an EMBL/GenBank/DDBJ whole genome shotgun (WGS) entry which is preliminary data.</text>
</comment>
<proteinExistence type="predicted"/>
<keyword evidence="2" id="KW-1185">Reference proteome</keyword>
<sequence>MELVACIFQPHDLIYTVDKTTQESFKTKLEKIRLRDFIVGSVARNGPAQICLTTGPALTFIDGYTMELPGVKIAKRSSFHRCSGSQQNLQQLNIHDSCDSSSAIATPTSTVVKSCCVILPLFFLPALSSSNNRMATV</sequence>
<protein>
    <submittedName>
        <fullName evidence="1">Uncharacterized protein</fullName>
    </submittedName>
</protein>
<dbReference type="Proteomes" id="UP001341840">
    <property type="component" value="Unassembled WGS sequence"/>
</dbReference>
<reference evidence="1 2" key="1">
    <citation type="journal article" date="2023" name="Plants (Basel)">
        <title>Bridging the Gap: Combining Genomics and Transcriptomics Approaches to Understand Stylosanthes scabra, an Orphan Legume from the Brazilian Caatinga.</title>
        <authorList>
            <person name="Ferreira-Neto J.R.C."/>
            <person name="da Silva M.D."/>
            <person name="Binneck E."/>
            <person name="de Melo N.F."/>
            <person name="da Silva R.H."/>
            <person name="de Melo A.L.T.M."/>
            <person name="Pandolfi V."/>
            <person name="Bustamante F.O."/>
            <person name="Brasileiro-Vidal A.C."/>
            <person name="Benko-Iseppon A.M."/>
        </authorList>
    </citation>
    <scope>NUCLEOTIDE SEQUENCE [LARGE SCALE GENOMIC DNA]</scope>
    <source>
        <tissue evidence="1">Leaves</tissue>
    </source>
</reference>
<accession>A0ABU6QQV3</accession>
<gene>
    <name evidence="1" type="ORF">PIB30_078086</name>
</gene>
<evidence type="ECO:0000313" key="1">
    <source>
        <dbReference type="EMBL" id="MED6114202.1"/>
    </source>
</evidence>
<name>A0ABU6QQV3_9FABA</name>
<organism evidence="1 2">
    <name type="scientific">Stylosanthes scabra</name>
    <dbReference type="NCBI Taxonomy" id="79078"/>
    <lineage>
        <taxon>Eukaryota</taxon>
        <taxon>Viridiplantae</taxon>
        <taxon>Streptophyta</taxon>
        <taxon>Embryophyta</taxon>
        <taxon>Tracheophyta</taxon>
        <taxon>Spermatophyta</taxon>
        <taxon>Magnoliopsida</taxon>
        <taxon>eudicotyledons</taxon>
        <taxon>Gunneridae</taxon>
        <taxon>Pentapetalae</taxon>
        <taxon>rosids</taxon>
        <taxon>fabids</taxon>
        <taxon>Fabales</taxon>
        <taxon>Fabaceae</taxon>
        <taxon>Papilionoideae</taxon>
        <taxon>50 kb inversion clade</taxon>
        <taxon>dalbergioids sensu lato</taxon>
        <taxon>Dalbergieae</taxon>
        <taxon>Pterocarpus clade</taxon>
        <taxon>Stylosanthes</taxon>
    </lineage>
</organism>